<feature type="transmembrane region" description="Helical" evidence="6">
    <location>
        <begin position="145"/>
        <end position="170"/>
    </location>
</feature>
<sequence length="523" mass="57206">MDDAELDVMNTEQDDPLLQPGEHDVAESISDPIEPVTVRRKINQTQFIIICIGVLFVLDFAAFFDLIPQTRIFELIVCRNYFDKHHPDRFPYPQDIPEEECKIKAVQSQVAYIQAIGSSFDALPSILLLLPYGQLADNPRYGRRFVLRLSMAGILLGAYWALLVCSLYRYVPLQAIWIGGFFALIGGGPGVTNAMVMTMVSDAVDEANRSTVYFQTSLAAVVAQLLAPAIGSAMMMKLGPWIPYFVGTAFFTLCCFLILLVPETIPIQVSKSSTSHSASSGFDRGSVRGSLEVHRPVSRPSLAAKMKALFATAWKETKAIFSNRTVLLILSTFLLSTLGRKQIDLLLLYASSRYEITLSKAGFVHSFMACVSIVLLLLVLPLTSSYLSKTLSLPSNQKDLWLSKISIVLLTVGSFAIGFSPTFVSMICAVAIYTLGCGFTAVCLSLISGFVDPKYSARLYSVISLIVMMGTLIGGPLLAGLFNLGLNMGSPAWTGLPFFGSGVIHIFVLVSVWLIRLPSVQLE</sequence>
<dbReference type="OMA" id="FFYRFCT"/>
<dbReference type="Pfam" id="PF07690">
    <property type="entry name" value="MFS_1"/>
    <property type="match status" value="1"/>
</dbReference>
<dbReference type="InterPro" id="IPR020846">
    <property type="entry name" value="MFS_dom"/>
</dbReference>
<dbReference type="eggNOG" id="ENOG502QWBF">
    <property type="taxonomic scope" value="Eukaryota"/>
</dbReference>
<keyword evidence="9" id="KW-1185">Reference proteome</keyword>
<reference evidence="9" key="1">
    <citation type="journal article" date="2012" name="MBio">
        <title>Comparative genome analysis of Trichophyton rubrum and related dermatophytes reveals candidate genes involved in infection.</title>
        <authorList>
            <person name="Martinez D.A."/>
            <person name="Oliver B.G."/>
            <person name="Graeser Y."/>
            <person name="Goldberg J.M."/>
            <person name="Li W."/>
            <person name="Martinez-Rossi N.M."/>
            <person name="Monod M."/>
            <person name="Shelest E."/>
            <person name="Barton R.C."/>
            <person name="Birch E."/>
            <person name="Brakhage A.A."/>
            <person name="Chen Z."/>
            <person name="Gurr S.J."/>
            <person name="Heiman D."/>
            <person name="Heitman J."/>
            <person name="Kosti I."/>
            <person name="Rossi A."/>
            <person name="Saif S."/>
            <person name="Samalova M."/>
            <person name="Saunders C.W."/>
            <person name="Shea T."/>
            <person name="Summerbell R.C."/>
            <person name="Xu J."/>
            <person name="Young S."/>
            <person name="Zeng Q."/>
            <person name="Birren B.W."/>
            <person name="Cuomo C.A."/>
            <person name="White T.C."/>
        </authorList>
    </citation>
    <scope>NUCLEOTIDE SEQUENCE [LARGE SCALE GENOMIC DNA]</scope>
    <source>
        <strain evidence="9">ATCC MYA-4604 / CBS 118893</strain>
    </source>
</reference>
<feature type="transmembrane region" description="Helical" evidence="6">
    <location>
        <begin position="400"/>
        <end position="417"/>
    </location>
</feature>
<dbReference type="InterPro" id="IPR036259">
    <property type="entry name" value="MFS_trans_sf"/>
</dbReference>
<feature type="transmembrane region" description="Helical" evidence="6">
    <location>
        <begin position="325"/>
        <end position="343"/>
    </location>
</feature>
<evidence type="ECO:0000256" key="6">
    <source>
        <dbReference type="SAM" id="Phobius"/>
    </source>
</evidence>
<feature type="region of interest" description="Disordered" evidence="5">
    <location>
        <begin position="1"/>
        <end position="21"/>
    </location>
</feature>
<dbReference type="SUPFAM" id="SSF103473">
    <property type="entry name" value="MFS general substrate transporter"/>
    <property type="match status" value="1"/>
</dbReference>
<dbReference type="AlphaFoldDB" id="E4UQ60"/>
<feature type="transmembrane region" description="Helical" evidence="6">
    <location>
        <begin position="241"/>
        <end position="261"/>
    </location>
</feature>
<feature type="transmembrane region" description="Helical" evidence="6">
    <location>
        <begin position="363"/>
        <end position="388"/>
    </location>
</feature>
<evidence type="ECO:0000259" key="7">
    <source>
        <dbReference type="PROSITE" id="PS50850"/>
    </source>
</evidence>
<keyword evidence="2 6" id="KW-0812">Transmembrane</keyword>
<proteinExistence type="predicted"/>
<keyword evidence="3 6" id="KW-1133">Transmembrane helix</keyword>
<evidence type="ECO:0000256" key="2">
    <source>
        <dbReference type="ARBA" id="ARBA00022692"/>
    </source>
</evidence>
<organism evidence="9">
    <name type="scientific">Arthroderma gypseum (strain ATCC MYA-4604 / CBS 118893)</name>
    <name type="common">Microsporum gypseum</name>
    <dbReference type="NCBI Taxonomy" id="535722"/>
    <lineage>
        <taxon>Eukaryota</taxon>
        <taxon>Fungi</taxon>
        <taxon>Dikarya</taxon>
        <taxon>Ascomycota</taxon>
        <taxon>Pezizomycotina</taxon>
        <taxon>Eurotiomycetes</taxon>
        <taxon>Eurotiomycetidae</taxon>
        <taxon>Onygenales</taxon>
        <taxon>Arthrodermataceae</taxon>
        <taxon>Nannizzia</taxon>
    </lineage>
</organism>
<dbReference type="HOGENOM" id="CLU_013756_2_1_1"/>
<protein>
    <recommendedName>
        <fullName evidence="7">Major facilitator superfamily (MFS) profile domain-containing protein</fullName>
    </recommendedName>
</protein>
<accession>E4UQ60</accession>
<dbReference type="EMBL" id="DS989823">
    <property type="protein sequence ID" value="EFQ99979.1"/>
    <property type="molecule type" value="Genomic_DNA"/>
</dbReference>
<evidence type="ECO:0000256" key="5">
    <source>
        <dbReference type="SAM" id="MobiDB-lite"/>
    </source>
</evidence>
<dbReference type="InParanoid" id="E4UQ60"/>
<dbReference type="GO" id="GO:0022857">
    <property type="term" value="F:transmembrane transporter activity"/>
    <property type="evidence" value="ECO:0007669"/>
    <property type="project" value="InterPro"/>
</dbReference>
<dbReference type="GeneID" id="10030770"/>
<feature type="transmembrane region" description="Helical" evidence="6">
    <location>
        <begin position="212"/>
        <end position="235"/>
    </location>
</feature>
<name>E4UQ60_ARTGP</name>
<comment type="subcellular location">
    <subcellularLocation>
        <location evidence="1">Membrane</location>
        <topology evidence="1">Multi-pass membrane protein</topology>
    </subcellularLocation>
</comment>
<feature type="transmembrane region" description="Helical" evidence="6">
    <location>
        <begin position="496"/>
        <end position="515"/>
    </location>
</feature>
<dbReference type="STRING" id="535722.E4UQ60"/>
<evidence type="ECO:0000256" key="1">
    <source>
        <dbReference type="ARBA" id="ARBA00004141"/>
    </source>
</evidence>
<dbReference type="RefSeq" id="XP_003175462.1">
    <property type="nucleotide sequence ID" value="XM_003175414.1"/>
</dbReference>
<dbReference type="PANTHER" id="PTHR23507:SF1">
    <property type="entry name" value="FI18259P1-RELATED"/>
    <property type="match status" value="1"/>
</dbReference>
<dbReference type="PANTHER" id="PTHR23507">
    <property type="entry name" value="ZGC:174356"/>
    <property type="match status" value="1"/>
</dbReference>
<dbReference type="VEuPathDB" id="FungiDB:MGYG_02987"/>
<feature type="transmembrane region" description="Helical" evidence="6">
    <location>
        <begin position="112"/>
        <end position="133"/>
    </location>
</feature>
<gene>
    <name evidence="8" type="ORF">MGYG_02987</name>
</gene>
<feature type="transmembrane region" description="Helical" evidence="6">
    <location>
        <begin position="176"/>
        <end position="200"/>
    </location>
</feature>
<feature type="transmembrane region" description="Helical" evidence="6">
    <location>
        <begin position="423"/>
        <end position="447"/>
    </location>
</feature>
<dbReference type="GO" id="GO:0016020">
    <property type="term" value="C:membrane"/>
    <property type="evidence" value="ECO:0007669"/>
    <property type="project" value="UniProtKB-SubCell"/>
</dbReference>
<evidence type="ECO:0000256" key="4">
    <source>
        <dbReference type="ARBA" id="ARBA00023136"/>
    </source>
</evidence>
<evidence type="ECO:0000313" key="8">
    <source>
        <dbReference type="EMBL" id="EFQ99979.1"/>
    </source>
</evidence>
<evidence type="ECO:0000313" key="9">
    <source>
        <dbReference type="Proteomes" id="UP000002669"/>
    </source>
</evidence>
<dbReference type="Proteomes" id="UP000002669">
    <property type="component" value="Unassembled WGS sequence"/>
</dbReference>
<keyword evidence="4 6" id="KW-0472">Membrane</keyword>
<dbReference type="OrthoDB" id="194139at2759"/>
<evidence type="ECO:0000256" key="3">
    <source>
        <dbReference type="ARBA" id="ARBA00022989"/>
    </source>
</evidence>
<dbReference type="InterPro" id="IPR011701">
    <property type="entry name" value="MFS"/>
</dbReference>
<feature type="domain" description="Major facilitator superfamily (MFS) profile" evidence="7">
    <location>
        <begin position="325"/>
        <end position="523"/>
    </location>
</feature>
<dbReference type="PROSITE" id="PS50850">
    <property type="entry name" value="MFS"/>
    <property type="match status" value="1"/>
</dbReference>
<feature type="transmembrane region" description="Helical" evidence="6">
    <location>
        <begin position="459"/>
        <end position="484"/>
    </location>
</feature>
<feature type="transmembrane region" description="Helical" evidence="6">
    <location>
        <begin position="47"/>
        <end position="67"/>
    </location>
</feature>
<dbReference type="Gene3D" id="1.20.1250.20">
    <property type="entry name" value="MFS general substrate transporter like domains"/>
    <property type="match status" value="2"/>
</dbReference>